<feature type="region of interest" description="Disordered" evidence="1">
    <location>
        <begin position="90"/>
        <end position="241"/>
    </location>
</feature>
<feature type="region of interest" description="Disordered" evidence="1">
    <location>
        <begin position="786"/>
        <end position="818"/>
    </location>
</feature>
<evidence type="ECO:0000313" key="2">
    <source>
        <dbReference type="EMBL" id="OCH93604.1"/>
    </source>
</evidence>
<dbReference type="Proteomes" id="UP000250043">
    <property type="component" value="Unassembled WGS sequence"/>
</dbReference>
<feature type="compositionally biased region" description="Basic and acidic residues" evidence="1">
    <location>
        <begin position="540"/>
        <end position="549"/>
    </location>
</feature>
<accession>A0A8E2DPW4</accession>
<dbReference type="EMBL" id="KV722353">
    <property type="protein sequence ID" value="OCH93604.1"/>
    <property type="molecule type" value="Genomic_DNA"/>
</dbReference>
<feature type="compositionally biased region" description="Polar residues" evidence="1">
    <location>
        <begin position="457"/>
        <end position="467"/>
    </location>
</feature>
<feature type="compositionally biased region" description="Polar residues" evidence="1">
    <location>
        <begin position="551"/>
        <end position="564"/>
    </location>
</feature>
<dbReference type="OrthoDB" id="2537141at2759"/>
<sequence length="877" mass="95688">MQTETSELKEVALRSTVLRSSKLDKVDKTRSVAAYIQSQKSYLATYVKQGQAVKASWDLPPPNAGDDGLAPRVAARVEVQSELGTLILKPRVPEEPRQKECALFKRKEPFSSKQKKDLEVQEAAAQKKGRKNSLVRTHAVKNKEKSTAASNAKQPTLNEFVARQKKKVETTASKKRRRSPGGSDDERDARLAERRERRRANRGIVRPKANEPPSNDDDDVDDSLEKRAGKRQHKKRKGVSMSAGLALMHGFSAANIGKNRLTLKPDKSIGVFNKGKASARTRVEKGSKSRKQSDTLFSEDKFLNRKTQPAGSKEAYPAEPSSDSESAASNSSSSSSEPRPKIKRTDKRTGVIKTIKKHVQDDGSGSSESEEGQEESQVASEVLLNEHEKRKDESLVWEIELGRSLDAVSEHPTVTQAPQESVIVLNTRSRQWMLPDNGGSPCQPRTTVRSHAGDSEGPTTRNLDVNVDTASGDNLERKFESSSLCPSQSASQVAGRIPAPSTGPAVSASVSRYFGFPAPMDSPVAHDLAIEEILPSQSRRTMDSPELRHGNTGTVTAVSPSSEMSELLPRAGPDLSELMPVVLDPEYRSRSTHRQRPVNVRTSLGGGSLVSLVKELQAFDCGDIILPDVPWDDPSDYDEEEDRASLDPTQGALYTRTGHQFDARLSTKVDGVAYDYPMDALDGDLSPPLLHSSDNIRTEHSDYLSEGFSCLGDYGNDENASWPMDTYDLIAASDGAELAQGYGAQIGDEEDIDMPISDVSSEVAYEYEPGFVEDTSMNLATTYDVEDTADASPRSGTTFSSGSSQGYSSDLTEGPPDGATTVALQRFSQGRALLMGLPGGDSGIRDQSVDSRRFNTMANVEHDVAKHLQGHWLPQRL</sequence>
<feature type="compositionally biased region" description="Basic and acidic residues" evidence="1">
    <location>
        <begin position="281"/>
        <end position="303"/>
    </location>
</feature>
<protein>
    <submittedName>
        <fullName evidence="2">Uncharacterized protein</fullName>
    </submittedName>
</protein>
<name>A0A8E2DPW4_9APHY</name>
<feature type="compositionally biased region" description="Low complexity" evidence="1">
    <location>
        <begin position="314"/>
        <end position="337"/>
    </location>
</feature>
<gene>
    <name evidence="2" type="ORF">OBBRIDRAFT_832535</name>
</gene>
<reference evidence="2 3" key="1">
    <citation type="submission" date="2016-07" db="EMBL/GenBank/DDBJ databases">
        <title>Draft genome of the white-rot fungus Obba rivulosa 3A-2.</title>
        <authorList>
            <consortium name="DOE Joint Genome Institute"/>
            <person name="Miettinen O."/>
            <person name="Riley R."/>
            <person name="Acob R."/>
            <person name="Barry K."/>
            <person name="Cullen D."/>
            <person name="De Vries R."/>
            <person name="Hainaut M."/>
            <person name="Hatakka A."/>
            <person name="Henrissat B."/>
            <person name="Hilden K."/>
            <person name="Kuo R."/>
            <person name="Labutti K."/>
            <person name="Lipzen A."/>
            <person name="Makela M.R."/>
            <person name="Sandor L."/>
            <person name="Spatafora J.W."/>
            <person name="Grigoriev I.V."/>
            <person name="Hibbett D.S."/>
        </authorList>
    </citation>
    <scope>NUCLEOTIDE SEQUENCE [LARGE SCALE GENOMIC DNA]</scope>
    <source>
        <strain evidence="2 3">3A-2</strain>
    </source>
</reference>
<feature type="region of interest" description="Disordered" evidence="1">
    <location>
        <begin position="253"/>
        <end position="392"/>
    </location>
</feature>
<feature type="region of interest" description="Disordered" evidence="1">
    <location>
        <begin position="433"/>
        <end position="467"/>
    </location>
</feature>
<dbReference type="AlphaFoldDB" id="A0A8E2DPW4"/>
<organism evidence="2 3">
    <name type="scientific">Obba rivulosa</name>
    <dbReference type="NCBI Taxonomy" id="1052685"/>
    <lineage>
        <taxon>Eukaryota</taxon>
        <taxon>Fungi</taxon>
        <taxon>Dikarya</taxon>
        <taxon>Basidiomycota</taxon>
        <taxon>Agaricomycotina</taxon>
        <taxon>Agaricomycetes</taxon>
        <taxon>Polyporales</taxon>
        <taxon>Gelatoporiaceae</taxon>
        <taxon>Obba</taxon>
    </lineage>
</organism>
<feature type="compositionally biased region" description="Basic and acidic residues" evidence="1">
    <location>
        <begin position="91"/>
        <end position="119"/>
    </location>
</feature>
<keyword evidence="3" id="KW-1185">Reference proteome</keyword>
<evidence type="ECO:0000256" key="1">
    <source>
        <dbReference type="SAM" id="MobiDB-lite"/>
    </source>
</evidence>
<feature type="compositionally biased region" description="Basic residues" evidence="1">
    <location>
        <begin position="228"/>
        <end position="238"/>
    </location>
</feature>
<feature type="region of interest" description="Disordered" evidence="1">
    <location>
        <begin position="538"/>
        <end position="567"/>
    </location>
</feature>
<feature type="compositionally biased region" description="Polar residues" evidence="1">
    <location>
        <begin position="147"/>
        <end position="157"/>
    </location>
</feature>
<evidence type="ECO:0000313" key="3">
    <source>
        <dbReference type="Proteomes" id="UP000250043"/>
    </source>
</evidence>
<proteinExistence type="predicted"/>
<feature type="compositionally biased region" description="Low complexity" evidence="1">
    <location>
        <begin position="792"/>
        <end position="812"/>
    </location>
</feature>